<dbReference type="Proteomes" id="UP000006420">
    <property type="component" value="Unassembled WGS sequence"/>
</dbReference>
<dbReference type="EMBL" id="ADLW01000003">
    <property type="protein sequence ID" value="EGK04577.1"/>
    <property type="molecule type" value="Genomic_DNA"/>
</dbReference>
<comment type="caution">
    <text evidence="1">The sequence shown here is derived from an EMBL/GenBank/DDBJ whole genome shotgun (WGS) entry which is preliminary data.</text>
</comment>
<dbReference type="STRING" id="742767.HMPREF9456_00904"/>
<organism evidence="1 2">
    <name type="scientific">Dysgonomonas mossii DSM 22836</name>
    <dbReference type="NCBI Taxonomy" id="742767"/>
    <lineage>
        <taxon>Bacteria</taxon>
        <taxon>Pseudomonadati</taxon>
        <taxon>Bacteroidota</taxon>
        <taxon>Bacteroidia</taxon>
        <taxon>Bacteroidales</taxon>
        <taxon>Dysgonomonadaceae</taxon>
        <taxon>Dysgonomonas</taxon>
    </lineage>
</organism>
<name>F8WXX4_9BACT</name>
<gene>
    <name evidence="1" type="ORF">HMPREF9456_00904</name>
</gene>
<sequence>MADFISKLIFFKPNLTINNKVWNKCQRYMQSIETIESRAHDIQDGFRTKKEFIDILNRNIDIYKEEYDRFQEKKYPNDYF</sequence>
<proteinExistence type="predicted"/>
<evidence type="ECO:0000313" key="2">
    <source>
        <dbReference type="Proteomes" id="UP000006420"/>
    </source>
</evidence>
<protein>
    <submittedName>
        <fullName evidence="1">Uncharacterized protein</fullName>
    </submittedName>
</protein>
<dbReference type="HOGENOM" id="CLU_2584142_0_0_10"/>
<dbReference type="OrthoDB" id="344987at2"/>
<keyword evidence="2" id="KW-1185">Reference proteome</keyword>
<evidence type="ECO:0000313" key="1">
    <source>
        <dbReference type="EMBL" id="EGK04577.1"/>
    </source>
</evidence>
<dbReference type="AlphaFoldDB" id="F8WXX4"/>
<accession>F8WXX4</accession>
<reference evidence="1 2" key="1">
    <citation type="submission" date="2011-04" db="EMBL/GenBank/DDBJ databases">
        <title>The Genome Sequence of Dysgonomonas mossii DSM 22836.</title>
        <authorList>
            <consortium name="The Broad Institute Genome Sequencing Platform"/>
            <person name="Earl A."/>
            <person name="Ward D."/>
            <person name="Feldgarden M."/>
            <person name="Gevers D."/>
            <person name="Pudlo N."/>
            <person name="Martens E."/>
            <person name="Allen-Vercoe E."/>
            <person name="Young S.K."/>
            <person name="Zeng Q."/>
            <person name="Gargeya S."/>
            <person name="Fitzgerald M."/>
            <person name="Haas B."/>
            <person name="Abouelleil A."/>
            <person name="Alvarado L."/>
            <person name="Arachchi H.M."/>
            <person name="Berlin A."/>
            <person name="Brown A."/>
            <person name="Chapman S.B."/>
            <person name="Chen Z."/>
            <person name="Dunbar C."/>
            <person name="Freedman E."/>
            <person name="Gearin G."/>
            <person name="Gellesch M."/>
            <person name="Goldberg J."/>
            <person name="Griggs A."/>
            <person name="Gujja S."/>
            <person name="Heiman D."/>
            <person name="Howarth C."/>
            <person name="Larson L."/>
            <person name="Lui A."/>
            <person name="MacDonald P.J.P."/>
            <person name="Mehta T."/>
            <person name="Montmayeur A."/>
            <person name="Murphy C."/>
            <person name="Neiman D."/>
            <person name="Pearson M."/>
            <person name="Priest M."/>
            <person name="Roberts A."/>
            <person name="Saif S."/>
            <person name="Shea T."/>
            <person name="Shenoy N."/>
            <person name="Sisk P."/>
            <person name="Stolte C."/>
            <person name="Sykes S."/>
            <person name="Yandava C."/>
            <person name="Wortman J."/>
            <person name="Nusbaum C."/>
            <person name="Birren B."/>
        </authorList>
    </citation>
    <scope>NUCLEOTIDE SEQUENCE [LARGE SCALE GENOMIC DNA]</scope>
    <source>
        <strain evidence="1 2">DSM 22836</strain>
    </source>
</reference>